<accession>M1ND01</accession>
<name>M1ND01_DESSD</name>
<proteinExistence type="predicted"/>
<organism evidence="1 2">
    <name type="scientific">Desulfocapsa sulfexigens (strain DSM 10523 / SB164P1)</name>
    <dbReference type="NCBI Taxonomy" id="1167006"/>
    <lineage>
        <taxon>Bacteria</taxon>
        <taxon>Pseudomonadati</taxon>
        <taxon>Thermodesulfobacteriota</taxon>
        <taxon>Desulfobulbia</taxon>
        <taxon>Desulfobulbales</taxon>
        <taxon>Desulfocapsaceae</taxon>
        <taxon>Desulfocapsa</taxon>
    </lineage>
</organism>
<keyword evidence="2" id="KW-1185">Reference proteome</keyword>
<sequence>MDGLICYCHNHTADALEKDVLVHGKSTILEQIIAESKAGNCNCETNNPQGR</sequence>
<dbReference type="HOGENOM" id="CLU_205138_0_0_7"/>
<dbReference type="eggNOG" id="ENOG5033CPK">
    <property type="taxonomic scope" value="Bacteria"/>
</dbReference>
<dbReference type="KEGG" id="dsf:UWK_01062"/>
<dbReference type="Gene3D" id="1.10.10.1100">
    <property type="entry name" value="BFD-like [2Fe-2S]-binding domain"/>
    <property type="match status" value="1"/>
</dbReference>
<reference evidence="2" key="1">
    <citation type="journal article" date="2013" name="Stand. Genomic Sci.">
        <title>Complete genome sequence of Desulfocapsa sulfexigens, a marine deltaproteobacterium specialized in disproportionating inorganic sulfur compounds.</title>
        <authorList>
            <person name="Finster K.W."/>
            <person name="Kjeldsen K.U."/>
            <person name="Kube M."/>
            <person name="Reinhardt R."/>
            <person name="Mussmann M."/>
            <person name="Amann R."/>
            <person name="Schreiber L."/>
        </authorList>
    </citation>
    <scope>NUCLEOTIDE SEQUENCE [LARGE SCALE GENOMIC DNA]</scope>
    <source>
        <strain evidence="2">DSM 10523 / SB164P1</strain>
    </source>
</reference>
<dbReference type="STRING" id="1167006.UWK_01062"/>
<gene>
    <name evidence="1" type="ordered locus">UWK_01062</name>
</gene>
<dbReference type="Proteomes" id="UP000011721">
    <property type="component" value="Chromosome"/>
</dbReference>
<evidence type="ECO:0008006" key="3">
    <source>
        <dbReference type="Google" id="ProtNLM"/>
    </source>
</evidence>
<dbReference type="AlphaFoldDB" id="M1ND01"/>
<dbReference type="CDD" id="cd10141">
    <property type="entry name" value="CopZ-like_Fer2_BFD-like"/>
    <property type="match status" value="1"/>
</dbReference>
<dbReference type="InterPro" id="IPR041854">
    <property type="entry name" value="BFD-like_2Fe2S-bd_dom_sf"/>
</dbReference>
<dbReference type="EMBL" id="CP003985">
    <property type="protein sequence ID" value="AGF77634.1"/>
    <property type="molecule type" value="Genomic_DNA"/>
</dbReference>
<evidence type="ECO:0000313" key="1">
    <source>
        <dbReference type="EMBL" id="AGF77634.1"/>
    </source>
</evidence>
<dbReference type="OrthoDB" id="9805137at2"/>
<evidence type="ECO:0000313" key="2">
    <source>
        <dbReference type="Proteomes" id="UP000011721"/>
    </source>
</evidence>
<protein>
    <recommendedName>
        <fullName evidence="3">BFD-like (2Fe-2S) protein</fullName>
    </recommendedName>
</protein>
<dbReference type="RefSeq" id="WP_015403330.1">
    <property type="nucleotide sequence ID" value="NC_020304.1"/>
</dbReference>